<sequence>MNRHFESDKKKNKNLFDYNNFMDDDIWDRPSVLEKMLGERKTKDFFSNPPSRTATGGEVYFDEVDNKIYRGNMNGTWTEATELNPVVIKHLIATIVKQDGRNFWGVGGDAVAGSGNMKNDRGRGSIDFPGHSYNGLFELGYLLGKLFPNPSMMYPWLLEFQLRLKYGTPKPQSSDTKTTVPSDPEMHLMELYNYTATDVFGGNPSQLHETKAKDTAVEVSQKGTINRINEENRRKAEKERDAKNDEFQKKLDYYKQ</sequence>
<dbReference type="EMBL" id="JAJJMO010000001">
    <property type="protein sequence ID" value="MCC9072791.1"/>
    <property type="molecule type" value="Genomic_DNA"/>
</dbReference>
<dbReference type="RefSeq" id="WP_229989716.1">
    <property type="nucleotide sequence ID" value="NZ_JAJJMO010000001.1"/>
</dbReference>
<organism evidence="2 3">
    <name type="scientific">Flavobacterium pisciphilum</name>
    <dbReference type="NCBI Taxonomy" id="2893755"/>
    <lineage>
        <taxon>Bacteria</taxon>
        <taxon>Pseudomonadati</taxon>
        <taxon>Bacteroidota</taxon>
        <taxon>Flavobacteriia</taxon>
        <taxon>Flavobacteriales</taxon>
        <taxon>Flavobacteriaceae</taxon>
        <taxon>Flavobacterium</taxon>
    </lineage>
</organism>
<comment type="caution">
    <text evidence="2">The sequence shown here is derived from an EMBL/GenBank/DDBJ whole genome shotgun (WGS) entry which is preliminary data.</text>
</comment>
<keyword evidence="3" id="KW-1185">Reference proteome</keyword>
<name>A0ABS8MX96_9FLAO</name>
<dbReference type="Proteomes" id="UP001430919">
    <property type="component" value="Unassembled WGS sequence"/>
</dbReference>
<evidence type="ECO:0000256" key="1">
    <source>
        <dbReference type="SAM" id="MobiDB-lite"/>
    </source>
</evidence>
<protein>
    <submittedName>
        <fullName evidence="2">Uncharacterized protein</fullName>
    </submittedName>
</protein>
<evidence type="ECO:0000313" key="3">
    <source>
        <dbReference type="Proteomes" id="UP001430919"/>
    </source>
</evidence>
<evidence type="ECO:0000313" key="2">
    <source>
        <dbReference type="EMBL" id="MCC9072791.1"/>
    </source>
</evidence>
<reference evidence="2" key="1">
    <citation type="submission" date="2021-11" db="EMBL/GenBank/DDBJ databases">
        <title>Description of novel Flavobacterium species.</title>
        <authorList>
            <person name="Saticioglu I.B."/>
            <person name="Ay H."/>
            <person name="Altun S."/>
            <person name="Duman M."/>
        </authorList>
    </citation>
    <scope>NUCLEOTIDE SEQUENCE</scope>
    <source>
        <strain evidence="2">F-65</strain>
    </source>
</reference>
<proteinExistence type="predicted"/>
<feature type="region of interest" description="Disordered" evidence="1">
    <location>
        <begin position="212"/>
        <end position="256"/>
    </location>
</feature>
<accession>A0ABS8MX96</accession>
<feature type="compositionally biased region" description="Basic and acidic residues" evidence="1">
    <location>
        <begin position="228"/>
        <end position="256"/>
    </location>
</feature>
<gene>
    <name evidence="2" type="ORF">LNQ49_14485</name>
</gene>